<dbReference type="RefSeq" id="WP_129185291.1">
    <property type="nucleotide sequence ID" value="NZ_JAGIOG010000001.1"/>
</dbReference>
<dbReference type="OrthoDB" id="7343197at2"/>
<dbReference type="EMBL" id="SDPP02000006">
    <property type="protein sequence ID" value="KAA1373000.1"/>
    <property type="molecule type" value="Genomic_DNA"/>
</dbReference>
<feature type="transmembrane region" description="Helical" evidence="2">
    <location>
        <begin position="196"/>
        <end position="225"/>
    </location>
</feature>
<keyword evidence="2" id="KW-0812">Transmembrane</keyword>
<comment type="caution">
    <text evidence="4">The sequence shown here is derived from an EMBL/GenBank/DDBJ whole genome shotgun (WGS) entry which is preliminary data.</text>
</comment>
<gene>
    <name evidence="4" type="ORF">ESP62_018075</name>
</gene>
<keyword evidence="2" id="KW-1133">Transmembrane helix</keyword>
<dbReference type="AlphaFoldDB" id="A0A641AHJ8"/>
<feature type="transmembrane region" description="Helical" evidence="2">
    <location>
        <begin position="231"/>
        <end position="255"/>
    </location>
</feature>
<evidence type="ECO:0000256" key="2">
    <source>
        <dbReference type="SAM" id="Phobius"/>
    </source>
</evidence>
<evidence type="ECO:0000256" key="1">
    <source>
        <dbReference type="SAM" id="MobiDB-lite"/>
    </source>
</evidence>
<name>A0A641AHJ8_9ACTN</name>
<reference evidence="4" key="1">
    <citation type="submission" date="2019-09" db="EMBL/GenBank/DDBJ databases">
        <authorList>
            <person name="Li J."/>
        </authorList>
    </citation>
    <scope>NUCLEOTIDE SEQUENCE [LARGE SCALE GENOMIC DNA]</scope>
    <source>
        <strain evidence="4">NRBC 14897</strain>
    </source>
</reference>
<feature type="domain" description="Putative T7SS secretion signal" evidence="3">
    <location>
        <begin position="24"/>
        <end position="183"/>
    </location>
</feature>
<accession>A0A641AHJ8</accession>
<protein>
    <recommendedName>
        <fullName evidence="3">Putative T7SS secretion signal domain-containing protein</fullName>
    </recommendedName>
</protein>
<keyword evidence="2" id="KW-0472">Membrane</keyword>
<feature type="region of interest" description="Disordered" evidence="1">
    <location>
        <begin position="118"/>
        <end position="148"/>
    </location>
</feature>
<evidence type="ECO:0000313" key="5">
    <source>
        <dbReference type="Proteomes" id="UP001515100"/>
    </source>
</evidence>
<feature type="compositionally biased region" description="Basic and acidic residues" evidence="1">
    <location>
        <begin position="133"/>
        <end position="148"/>
    </location>
</feature>
<organism evidence="4 5">
    <name type="scientific">Aeromicrobium fastidiosum</name>
    <dbReference type="NCBI Taxonomy" id="52699"/>
    <lineage>
        <taxon>Bacteria</taxon>
        <taxon>Bacillati</taxon>
        <taxon>Actinomycetota</taxon>
        <taxon>Actinomycetes</taxon>
        <taxon>Propionibacteriales</taxon>
        <taxon>Nocardioidaceae</taxon>
        <taxon>Aeromicrobium</taxon>
    </lineage>
</organism>
<keyword evidence="5" id="KW-1185">Reference proteome</keyword>
<dbReference type="Pfam" id="PF21725">
    <property type="entry name" value="T7SS_signal"/>
    <property type="match status" value="1"/>
</dbReference>
<dbReference type="InterPro" id="IPR049082">
    <property type="entry name" value="T7SS_signal"/>
</dbReference>
<evidence type="ECO:0000313" key="4">
    <source>
        <dbReference type="EMBL" id="KAA1373000.1"/>
    </source>
</evidence>
<proteinExistence type="predicted"/>
<evidence type="ECO:0000259" key="3">
    <source>
        <dbReference type="Pfam" id="PF21725"/>
    </source>
</evidence>
<sequence>MSARNYLQWELVGEGKDPVPASEYDVEQSAKIFSDQGKQMNDAASLLRQISDMTGWTGEAAKELADKADDAYSDLDKAAEKYVDAGKALSTFAIAVGTARDETAGAVADAVEAEAQRKANATSDLEGVAEPTEAQKSDEEQRGKDLEKANSALSAARTRLVNALEDLDTAANKAASDIKNASEQFKDSKMDDIKGAVSSALAVIVDALQVLAVILAIVIIVLLIIGTGGAFAGVLAVLGTIAFYLGATILALTVVQFLMGDATWQDVAWATLGVIGGGAVLKGAKGATKALGAVRAMQEAKITTQVIKNLSPMVKFAKIVPIKFIRNWGLGKQAAAVDDALGSFRGQLDSLVIDKTLLRVTGFDGVVSNIRQINALKAMSPSLDMVNSLNTALRNVVYEGTGAVLSIPATAHDIFTADGPLFNTIDNIGDLGTHISSAGR</sequence>
<dbReference type="Proteomes" id="UP001515100">
    <property type="component" value="Unassembled WGS sequence"/>
</dbReference>